<evidence type="ECO:0000256" key="2">
    <source>
        <dbReference type="ARBA" id="ARBA00011475"/>
    </source>
</evidence>
<feature type="binding site" evidence="10">
    <location>
        <position position="198"/>
    </location>
    <ligand>
        <name>substrate</name>
    </ligand>
</feature>
<evidence type="ECO:0000313" key="11">
    <source>
        <dbReference type="EMBL" id="SDH59684.1"/>
    </source>
</evidence>
<comment type="catalytic activity">
    <reaction evidence="10">
        <text>L-glutamate + acetyl-CoA = N-acetyl-L-glutamate + CoA + H(+)</text>
        <dbReference type="Rhea" id="RHEA:24292"/>
        <dbReference type="ChEBI" id="CHEBI:15378"/>
        <dbReference type="ChEBI" id="CHEBI:29985"/>
        <dbReference type="ChEBI" id="CHEBI:44337"/>
        <dbReference type="ChEBI" id="CHEBI:57287"/>
        <dbReference type="ChEBI" id="CHEBI:57288"/>
        <dbReference type="EC" id="2.3.1.1"/>
    </reaction>
</comment>
<comment type="pathway">
    <text evidence="10">Amino-acid biosynthesis; L-arginine biosynthesis; L-ornithine and N-acetyl-L-glutamate from L-glutamate and N(2)-acetyl-L-ornithine (cyclic): step 1/1.</text>
</comment>
<comment type="subcellular location">
    <subcellularLocation>
        <location evidence="10">Cytoplasm</location>
    </subcellularLocation>
</comment>
<evidence type="ECO:0000256" key="6">
    <source>
        <dbReference type="ARBA" id="ARBA00022813"/>
    </source>
</evidence>
<feature type="binding site" evidence="10">
    <location>
        <position position="292"/>
    </location>
    <ligand>
        <name>substrate</name>
    </ligand>
</feature>
<dbReference type="InterPro" id="IPR002813">
    <property type="entry name" value="Arg_biosynth_ArgJ"/>
</dbReference>
<dbReference type="AlphaFoldDB" id="A0A1G8DPS0"/>
<feature type="binding site" evidence="10">
    <location>
        <position position="171"/>
    </location>
    <ligand>
        <name>substrate</name>
    </ligand>
</feature>
<dbReference type="GO" id="GO:0004042">
    <property type="term" value="F:L-glutamate N-acetyltransferase activity"/>
    <property type="evidence" value="ECO:0007669"/>
    <property type="project" value="UniProtKB-UniRule"/>
</dbReference>
<comment type="function">
    <text evidence="10">Catalyzes two activities which are involved in the cyclic version of arginine biosynthesis: the synthesis of N-acetylglutamate from glutamate and acetyl-CoA as the acetyl donor, and of ornithine by transacetylation between N(2)-acetylornithine and glutamate.</text>
</comment>
<name>A0A1G8DPS0_9FIRM</name>
<evidence type="ECO:0000256" key="5">
    <source>
        <dbReference type="ARBA" id="ARBA00022679"/>
    </source>
</evidence>
<evidence type="ECO:0000256" key="10">
    <source>
        <dbReference type="HAMAP-Rule" id="MF_01106"/>
    </source>
</evidence>
<dbReference type="NCBIfam" id="NF003802">
    <property type="entry name" value="PRK05388.1"/>
    <property type="match status" value="1"/>
</dbReference>
<dbReference type="HAMAP" id="MF_01106">
    <property type="entry name" value="ArgJ"/>
    <property type="match status" value="1"/>
</dbReference>
<proteinExistence type="inferred from homology"/>
<feature type="site" description="Involved in the stabilization of negative charge on the oxyanion by the formation of the oxyanion hole" evidence="10">
    <location>
        <position position="121"/>
    </location>
</feature>
<comment type="catalytic activity">
    <reaction evidence="9 10">
        <text>N(2)-acetyl-L-ornithine + L-glutamate = N-acetyl-L-glutamate + L-ornithine</text>
        <dbReference type="Rhea" id="RHEA:15349"/>
        <dbReference type="ChEBI" id="CHEBI:29985"/>
        <dbReference type="ChEBI" id="CHEBI:44337"/>
        <dbReference type="ChEBI" id="CHEBI:46911"/>
        <dbReference type="ChEBI" id="CHEBI:57805"/>
        <dbReference type="EC" id="2.3.1.35"/>
    </reaction>
</comment>
<feature type="site" description="Cleavage; by autolysis" evidence="10">
    <location>
        <begin position="208"/>
        <end position="209"/>
    </location>
</feature>
<feature type="site" description="Involved in the stabilization of negative charge on the oxyanion by the formation of the oxyanion hole" evidence="10">
    <location>
        <position position="120"/>
    </location>
</feature>
<dbReference type="EC" id="2.3.1.1" evidence="10"/>
<evidence type="ECO:0000256" key="3">
    <source>
        <dbReference type="ARBA" id="ARBA00022571"/>
    </source>
</evidence>
<dbReference type="Proteomes" id="UP000198656">
    <property type="component" value="Unassembled WGS sequence"/>
</dbReference>
<dbReference type="FunFam" id="3.60.70.12:FF:000001">
    <property type="entry name" value="Arginine biosynthesis bifunctional protein ArgJ, chloroplastic"/>
    <property type="match status" value="1"/>
</dbReference>
<feature type="binding site" evidence="10">
    <location>
        <position position="209"/>
    </location>
    <ligand>
        <name>substrate</name>
    </ligand>
</feature>
<dbReference type="InterPro" id="IPR042195">
    <property type="entry name" value="ArgJ_beta_C"/>
</dbReference>
<feature type="chain" id="PRO_5023394510" description="Arginine biosynthesis bifunctional protein ArgJ beta chain" evidence="10">
    <location>
        <begin position="209"/>
        <end position="419"/>
    </location>
</feature>
<comment type="subunit">
    <text evidence="2 10">Heterotetramer of two alpha and two beta chains.</text>
</comment>
<comment type="pathway">
    <text evidence="10">Amino-acid biosynthesis; L-arginine biosynthesis; N(2)-acetyl-L-ornithine from L-glutamate: step 1/4.</text>
</comment>
<dbReference type="GO" id="GO:0005737">
    <property type="term" value="C:cytoplasm"/>
    <property type="evidence" value="ECO:0007669"/>
    <property type="project" value="UniProtKB-SubCell"/>
</dbReference>
<feature type="chain" id="PRO_5023394509" description="Arginine biosynthesis bifunctional protein ArgJ alpha chain" evidence="10">
    <location>
        <begin position="1"/>
        <end position="208"/>
    </location>
</feature>
<feature type="binding site" evidence="10">
    <location>
        <position position="414"/>
    </location>
    <ligand>
        <name>substrate</name>
    </ligand>
</feature>
<protein>
    <recommendedName>
        <fullName evidence="10">Arginine biosynthesis bifunctional protein ArgJ</fullName>
    </recommendedName>
    <domain>
        <recommendedName>
            <fullName evidence="10">Glutamate N-acetyltransferase</fullName>
            <ecNumber evidence="10">2.3.1.35</ecNumber>
        </recommendedName>
        <alternativeName>
            <fullName evidence="10">Ornithine acetyltransferase</fullName>
            <shortName evidence="10">OATase</shortName>
        </alternativeName>
        <alternativeName>
            <fullName evidence="10">Ornithine transacetylase</fullName>
        </alternativeName>
    </domain>
    <domain>
        <recommendedName>
            <fullName evidence="10">Amino-acid acetyltransferase</fullName>
            <ecNumber evidence="10">2.3.1.1</ecNumber>
        </recommendedName>
        <alternativeName>
            <fullName evidence="10">N-acetylglutamate synthase</fullName>
            <shortName evidence="10">AGSase</shortName>
        </alternativeName>
    </domain>
    <component>
        <recommendedName>
            <fullName evidence="10">Arginine biosynthesis bifunctional protein ArgJ alpha chain</fullName>
        </recommendedName>
    </component>
    <component>
        <recommendedName>
            <fullName evidence="10">Arginine biosynthesis bifunctional protein ArgJ beta chain</fullName>
        </recommendedName>
    </component>
</protein>
<dbReference type="Pfam" id="PF01960">
    <property type="entry name" value="ArgJ"/>
    <property type="match status" value="1"/>
</dbReference>
<keyword evidence="4 10" id="KW-0028">Amino-acid biosynthesis</keyword>
<dbReference type="STRING" id="1121419.SAMN05443529_115103"/>
<dbReference type="Gene3D" id="3.60.70.12">
    <property type="entry name" value="L-amino peptidase D-ALA esterase/amidase"/>
    <property type="match status" value="1"/>
</dbReference>
<feature type="binding site" evidence="10">
    <location>
        <position position="419"/>
    </location>
    <ligand>
        <name>substrate</name>
    </ligand>
</feature>
<keyword evidence="5 10" id="KW-0808">Transferase</keyword>
<keyword evidence="10" id="KW-0963">Cytoplasm</keyword>
<keyword evidence="12" id="KW-1185">Reference proteome</keyword>
<evidence type="ECO:0000256" key="4">
    <source>
        <dbReference type="ARBA" id="ARBA00022605"/>
    </source>
</evidence>
<dbReference type="PANTHER" id="PTHR23100:SF0">
    <property type="entry name" value="ARGININE BIOSYNTHESIS BIFUNCTIONAL PROTEIN ARGJ, MITOCHONDRIAL"/>
    <property type="match status" value="1"/>
</dbReference>
<dbReference type="InterPro" id="IPR016117">
    <property type="entry name" value="ArgJ-like_dom_sf"/>
</dbReference>
<feature type="active site" description="Nucleophile" evidence="10">
    <location>
        <position position="209"/>
    </location>
</feature>
<keyword evidence="6 10" id="KW-0068">Autocatalytic cleavage</keyword>
<dbReference type="PANTHER" id="PTHR23100">
    <property type="entry name" value="ARGININE BIOSYNTHESIS BIFUNCTIONAL PROTEIN ARGJ"/>
    <property type="match status" value="1"/>
</dbReference>
<dbReference type="Gene3D" id="3.10.20.340">
    <property type="entry name" value="ArgJ beta chain, C-terminal domain"/>
    <property type="match status" value="1"/>
</dbReference>
<dbReference type="EC" id="2.3.1.35" evidence="10"/>
<dbReference type="RefSeq" id="WP_092334092.1">
    <property type="nucleotide sequence ID" value="NZ_FNCP01000015.1"/>
</dbReference>
<evidence type="ECO:0000256" key="9">
    <source>
        <dbReference type="ARBA" id="ARBA00049439"/>
    </source>
</evidence>
<sequence length="419" mass="44755">MDDTKKAWKLINGGIAAPKGFYAVGVQAEIKYKDKFDVALIFSDVQAQAAGVYTRNIVKAHPLYLTQRHLENGLARAIVVNSGNANACVGEFGDQTAQAMAEVAGTFLAIPTEDVLVASTGVIGVKMPIDRVLNGIRVASSLLLNHVVKGIRGQKEEADQAAHQAALAIMTTDTMVKEYAYELTCSQGGVIHLGAIAKGSGMIHPNMGTMLGFITTDALLPSEELQQILREAVDESFNMVTVDGDTSTNDMVLLMANGASGITLNGEDRANFVQMVNAMCIELAKDIARDGEGASKLMEVSVSEAKTKEDARKIARSICGSSLVKAALFGEDANWGRILTAAGYSGAEFDPNKVDVYLGDLMVAQGGKGIDFSEDKAKTILELKEVKISINLHDGREEATAWGCDLTHEYVTINGSYRT</sequence>
<comment type="similarity">
    <text evidence="1 10">Belongs to the ArgJ family.</text>
</comment>
<organism evidence="11 12">
    <name type="scientific">Desulfosporosinus hippei DSM 8344</name>
    <dbReference type="NCBI Taxonomy" id="1121419"/>
    <lineage>
        <taxon>Bacteria</taxon>
        <taxon>Bacillati</taxon>
        <taxon>Bacillota</taxon>
        <taxon>Clostridia</taxon>
        <taxon>Eubacteriales</taxon>
        <taxon>Desulfitobacteriaceae</taxon>
        <taxon>Desulfosporosinus</taxon>
    </lineage>
</organism>
<dbReference type="GO" id="GO:0006526">
    <property type="term" value="P:L-arginine biosynthetic process"/>
    <property type="evidence" value="ECO:0007669"/>
    <property type="project" value="UniProtKB-UniRule"/>
</dbReference>
<dbReference type="UniPathway" id="UPA00068">
    <property type="reaction ID" value="UER00106"/>
</dbReference>
<keyword evidence="7 10" id="KW-0511">Multifunctional enzyme</keyword>
<dbReference type="FunFam" id="3.10.20.340:FF:000001">
    <property type="entry name" value="Arginine biosynthesis bifunctional protein ArgJ, chloroplastic"/>
    <property type="match status" value="1"/>
</dbReference>
<keyword evidence="3 10" id="KW-0055">Arginine biosynthesis</keyword>
<evidence type="ECO:0000256" key="1">
    <source>
        <dbReference type="ARBA" id="ARBA00006774"/>
    </source>
</evidence>
<gene>
    <name evidence="10" type="primary">argJ</name>
    <name evidence="11" type="ORF">SAMN05443529_115103</name>
</gene>
<dbReference type="GO" id="GO:0006592">
    <property type="term" value="P:ornithine biosynthetic process"/>
    <property type="evidence" value="ECO:0007669"/>
    <property type="project" value="TreeGrafter"/>
</dbReference>
<evidence type="ECO:0000313" key="12">
    <source>
        <dbReference type="Proteomes" id="UP000198656"/>
    </source>
</evidence>
<accession>A0A1G8DPS0</accession>
<keyword evidence="8 10" id="KW-0012">Acyltransferase</keyword>
<evidence type="ECO:0000256" key="7">
    <source>
        <dbReference type="ARBA" id="ARBA00023268"/>
    </source>
</evidence>
<dbReference type="CDD" id="cd02152">
    <property type="entry name" value="OAT"/>
    <property type="match status" value="1"/>
</dbReference>
<dbReference type="OrthoDB" id="9804242at2"/>
<dbReference type="GO" id="GO:0004358">
    <property type="term" value="F:L-glutamate N-acetyltransferase activity, acting on acetyl-L-ornithine as donor"/>
    <property type="evidence" value="ECO:0007669"/>
    <property type="project" value="UniProtKB-UniRule"/>
</dbReference>
<evidence type="ECO:0000256" key="8">
    <source>
        <dbReference type="ARBA" id="ARBA00023315"/>
    </source>
</evidence>
<dbReference type="NCBIfam" id="TIGR00120">
    <property type="entry name" value="ArgJ"/>
    <property type="match status" value="1"/>
</dbReference>
<reference evidence="12" key="1">
    <citation type="submission" date="2016-10" db="EMBL/GenBank/DDBJ databases">
        <authorList>
            <person name="Varghese N."/>
            <person name="Submissions S."/>
        </authorList>
    </citation>
    <scope>NUCLEOTIDE SEQUENCE [LARGE SCALE GENOMIC DNA]</scope>
    <source>
        <strain evidence="12">DSM 8344</strain>
    </source>
</reference>
<dbReference type="SUPFAM" id="SSF56266">
    <property type="entry name" value="DmpA/ArgJ-like"/>
    <property type="match status" value="1"/>
</dbReference>
<dbReference type="EMBL" id="FNCP01000015">
    <property type="protein sequence ID" value="SDH59684.1"/>
    <property type="molecule type" value="Genomic_DNA"/>
</dbReference>